<reference evidence="1" key="2">
    <citation type="submission" date="2025-08" db="UniProtKB">
        <authorList>
            <consortium name="Ensembl"/>
        </authorList>
    </citation>
    <scope>IDENTIFICATION</scope>
</reference>
<dbReference type="Proteomes" id="UP000694411">
    <property type="component" value="Chromosome 5"/>
</dbReference>
<evidence type="ECO:0000313" key="1">
    <source>
        <dbReference type="Ensembl" id="ENSTGEP00000034035.1"/>
    </source>
</evidence>
<evidence type="ECO:0000313" key="2">
    <source>
        <dbReference type="Proteomes" id="UP000694411"/>
    </source>
</evidence>
<protein>
    <submittedName>
        <fullName evidence="1">Uncharacterized protein</fullName>
    </submittedName>
</protein>
<dbReference type="AlphaFoldDB" id="A0A8D2GFL9"/>
<keyword evidence="2" id="KW-1185">Reference proteome</keyword>
<reference evidence="1" key="3">
    <citation type="submission" date="2025-09" db="UniProtKB">
        <authorList>
            <consortium name="Ensembl"/>
        </authorList>
    </citation>
    <scope>IDENTIFICATION</scope>
</reference>
<reference evidence="1" key="1">
    <citation type="submission" date="2018-05" db="EMBL/GenBank/DDBJ databases">
        <title>Whole genome of Theropithecus gelada.</title>
        <authorList>
            <person name="Chiou K.L."/>
            <person name="Snyder-Mackler N."/>
        </authorList>
    </citation>
    <scope>NUCLEOTIDE SEQUENCE [LARGE SCALE GENOMIC DNA]</scope>
</reference>
<organism evidence="1 2">
    <name type="scientific">Theropithecus gelada</name>
    <name type="common">Gelada baboon</name>
    <dbReference type="NCBI Taxonomy" id="9565"/>
    <lineage>
        <taxon>Eukaryota</taxon>
        <taxon>Metazoa</taxon>
        <taxon>Chordata</taxon>
        <taxon>Craniata</taxon>
        <taxon>Vertebrata</taxon>
        <taxon>Euteleostomi</taxon>
        <taxon>Mammalia</taxon>
        <taxon>Eutheria</taxon>
        <taxon>Euarchontoglires</taxon>
        <taxon>Primates</taxon>
        <taxon>Haplorrhini</taxon>
        <taxon>Catarrhini</taxon>
        <taxon>Cercopithecidae</taxon>
        <taxon>Cercopithecinae</taxon>
        <taxon>Theropithecus</taxon>
    </lineage>
</organism>
<name>A0A8D2GFL9_THEGE</name>
<proteinExistence type="predicted"/>
<dbReference type="Ensembl" id="ENSTGET00000040430.1">
    <property type="protein sequence ID" value="ENSTGEP00000034035.1"/>
    <property type="gene ID" value="ENSTGEG00000027171.1"/>
</dbReference>
<accession>A0A8D2GFL9</accession>
<sequence length="56" mass="6391">MSVKPALYSLSSFIESGTEVFSQYGPNLLFGIQFTVLLQKQKIKILVLFLFGFYTH</sequence>